<gene>
    <name evidence="3" type="ordered locus">Isova_2356</name>
</gene>
<keyword evidence="1" id="KW-0732">Signal</keyword>
<feature type="signal peptide" evidence="1">
    <location>
        <begin position="1"/>
        <end position="21"/>
    </location>
</feature>
<evidence type="ECO:0000313" key="3">
    <source>
        <dbReference type="EMBL" id="AEG45073.1"/>
    </source>
</evidence>
<dbReference type="RefSeq" id="WP_013839464.1">
    <property type="nucleotide sequence ID" value="NC_015588.1"/>
</dbReference>
<dbReference type="InterPro" id="IPR019606">
    <property type="entry name" value="GerMN"/>
</dbReference>
<dbReference type="InterPro" id="IPR018910">
    <property type="entry name" value="LpqB_C"/>
</dbReference>
<feature type="chain" id="PRO_5039596561" evidence="1">
    <location>
        <begin position="22"/>
        <end position="570"/>
    </location>
</feature>
<dbReference type="EMBL" id="CP002810">
    <property type="protein sequence ID" value="AEG45073.1"/>
    <property type="molecule type" value="Genomic_DNA"/>
</dbReference>
<dbReference type="HOGENOM" id="CLU_032207_0_0_11"/>
<evidence type="ECO:0000256" key="1">
    <source>
        <dbReference type="SAM" id="SignalP"/>
    </source>
</evidence>
<protein>
    <submittedName>
        <fullName evidence="3">Lipoprotein LpqB, beta-propeller domain protein</fullName>
    </submittedName>
</protein>
<dbReference type="Pfam" id="PF10647">
    <property type="entry name" value="Gmad1"/>
    <property type="match status" value="1"/>
</dbReference>
<dbReference type="Pfam" id="PF10646">
    <property type="entry name" value="Germane"/>
    <property type="match status" value="1"/>
</dbReference>
<dbReference type="AlphaFoldDB" id="F6FRL5"/>
<evidence type="ECO:0000259" key="2">
    <source>
        <dbReference type="SMART" id="SM00909"/>
    </source>
</evidence>
<reference evidence="3 4" key="1">
    <citation type="submission" date="2011-05" db="EMBL/GenBank/DDBJ databases">
        <title>Complete sequence of Isoptericola variabilis 225.</title>
        <authorList>
            <consortium name="US DOE Joint Genome Institute"/>
            <person name="Lucas S."/>
            <person name="Han J."/>
            <person name="Lapidus A."/>
            <person name="Cheng J.-F."/>
            <person name="Goodwin L."/>
            <person name="Pitluck S."/>
            <person name="Peters L."/>
            <person name="Mikhailova N."/>
            <person name="Zeytun A."/>
            <person name="Han C."/>
            <person name="Tapia R."/>
            <person name="Land M."/>
            <person name="Hauser L."/>
            <person name="Kyrpides N."/>
            <person name="Ivanova N."/>
            <person name="Pagani I."/>
            <person name="Siebers A."/>
            <person name="Allgaier M."/>
            <person name="Thelen M."/>
            <person name="Hugenholtz P."/>
            <person name="Gladden J."/>
            <person name="Woyke T."/>
        </authorList>
    </citation>
    <scope>NUCLEOTIDE SEQUENCE [LARGE SCALE GENOMIC DNA]</scope>
    <source>
        <strain evidence="4">225</strain>
    </source>
</reference>
<dbReference type="eggNOG" id="COG5401">
    <property type="taxonomic scope" value="Bacteria"/>
</dbReference>
<dbReference type="PROSITE" id="PS51257">
    <property type="entry name" value="PROKAR_LIPOPROTEIN"/>
    <property type="match status" value="1"/>
</dbReference>
<dbReference type="Proteomes" id="UP000009236">
    <property type="component" value="Chromosome"/>
</dbReference>
<name>F6FRL5_ISOV2</name>
<dbReference type="STRING" id="743718.Isova_2356"/>
<accession>F6FRL5</accession>
<dbReference type="InterPro" id="IPR059026">
    <property type="entry name" value="LpqB_N"/>
</dbReference>
<feature type="domain" description="GerMN" evidence="2">
    <location>
        <begin position="213"/>
        <end position="303"/>
    </location>
</feature>
<organism evidence="4">
    <name type="scientific">Isoptericola variabilis (strain 225)</name>
    <dbReference type="NCBI Taxonomy" id="743718"/>
    <lineage>
        <taxon>Bacteria</taxon>
        <taxon>Bacillati</taxon>
        <taxon>Actinomycetota</taxon>
        <taxon>Actinomycetes</taxon>
        <taxon>Micrococcales</taxon>
        <taxon>Promicromonosporaceae</taxon>
        <taxon>Isoptericola</taxon>
    </lineage>
</organism>
<dbReference type="KEGG" id="iva:Isova_2356"/>
<dbReference type="Pfam" id="PF25976">
    <property type="entry name" value="LpqB_N"/>
    <property type="match status" value="1"/>
</dbReference>
<dbReference type="SUPFAM" id="SSF82171">
    <property type="entry name" value="DPP6 N-terminal domain-like"/>
    <property type="match status" value="1"/>
</dbReference>
<evidence type="ECO:0000313" key="4">
    <source>
        <dbReference type="Proteomes" id="UP000009236"/>
    </source>
</evidence>
<sequence>MTARRRSLQALAGAATAAAVALVAGCASIPTSGEVRDGAADIEVRRDVDYIPVGPAAGATPDQIVQGFLTASIAGPRSTTSYAVAQEYLTPKAVSGWDRYARVLVLQESPRVTAEDVAEDATAATVHAEGTVVATLDENGVYTEQPTPSTVETTFTLARDTEGQWRISQLEDGLLIPAAFFTQAFHLTRLYFPTPDLAWWVPDVRWFPHQTWRTDATAQILAGPPEWLANSTTTVIPGGTGLAIDAVTVGDDGTIDVPLTAPIGEASAQERALVVAQLEATLVEGDGRSVTLFEGTAPLAVPSEVELALPHTDGEAVAYAHGELHRYTGRRLQPFDEPAALGGLEPTALAVGPGGSPVVVVDAGARLVRVTGADAPVRLLEGRDLLAPSTDRFGGVWSGDATRLKVVLASTRVVDVPAPWLAERTVESISVSPEGARLAVVSQGPGGAQVHVAGIVRDQQNVPTGLSEPVQVGGPVDDVTQAVWQDVATLALVGSADGVPSVFLAGVGGLSSQGGLSRALTGVVEPRSVTAVVGSSGMLAIDGDGTLLSRQTSALWSVVEEDVALVAYPG</sequence>
<keyword evidence="3" id="KW-0449">Lipoprotein</keyword>
<dbReference type="SMART" id="SM00909">
    <property type="entry name" value="Germane"/>
    <property type="match status" value="1"/>
</dbReference>
<keyword evidence="4" id="KW-1185">Reference proteome</keyword>
<proteinExistence type="predicted"/>